<dbReference type="Pfam" id="PF00561">
    <property type="entry name" value="Abhydrolase_1"/>
    <property type="match status" value="1"/>
</dbReference>
<dbReference type="InterPro" id="IPR029058">
    <property type="entry name" value="AB_hydrolase_fold"/>
</dbReference>
<reference evidence="2 3" key="1">
    <citation type="submission" date="2019-08" db="EMBL/GenBank/DDBJ databases">
        <title>Archangium and Cystobacter genomes.</title>
        <authorList>
            <person name="Chen I.-C.K."/>
            <person name="Wielgoss S."/>
        </authorList>
    </citation>
    <scope>NUCLEOTIDE SEQUENCE [LARGE SCALE GENOMIC DNA]</scope>
    <source>
        <strain evidence="2 3">Cbm 6</strain>
    </source>
</reference>
<keyword evidence="2" id="KW-0378">Hydrolase</keyword>
<dbReference type="InterPro" id="IPR000073">
    <property type="entry name" value="AB_hydrolase_1"/>
</dbReference>
<evidence type="ECO:0000313" key="3">
    <source>
        <dbReference type="Proteomes" id="UP001611383"/>
    </source>
</evidence>
<name>A0ABY9X1R9_9BACT</name>
<dbReference type="EMBL" id="CP043494">
    <property type="protein sequence ID" value="WNG49354.1"/>
    <property type="molecule type" value="Genomic_DNA"/>
</dbReference>
<dbReference type="GO" id="GO:0016787">
    <property type="term" value="F:hydrolase activity"/>
    <property type="evidence" value="ECO:0007669"/>
    <property type="project" value="UniProtKB-KW"/>
</dbReference>
<protein>
    <submittedName>
        <fullName evidence="2">Alpha/beta hydrolase</fullName>
    </submittedName>
</protein>
<evidence type="ECO:0000259" key="1">
    <source>
        <dbReference type="Pfam" id="PF00561"/>
    </source>
</evidence>
<accession>A0ABY9X1R9</accession>
<dbReference type="Gene3D" id="3.40.50.1820">
    <property type="entry name" value="alpha/beta hydrolase"/>
    <property type="match status" value="1"/>
</dbReference>
<dbReference type="Proteomes" id="UP001611383">
    <property type="component" value="Chromosome"/>
</dbReference>
<dbReference type="PANTHER" id="PTHR46438">
    <property type="entry name" value="ALPHA/BETA-HYDROLASES SUPERFAMILY PROTEIN"/>
    <property type="match status" value="1"/>
</dbReference>
<organism evidence="2 3">
    <name type="scientific">Archangium minus</name>
    <dbReference type="NCBI Taxonomy" id="83450"/>
    <lineage>
        <taxon>Bacteria</taxon>
        <taxon>Pseudomonadati</taxon>
        <taxon>Myxococcota</taxon>
        <taxon>Myxococcia</taxon>
        <taxon>Myxococcales</taxon>
        <taxon>Cystobacterineae</taxon>
        <taxon>Archangiaceae</taxon>
        <taxon>Archangium</taxon>
    </lineage>
</organism>
<feature type="domain" description="AB hydrolase-1" evidence="1">
    <location>
        <begin position="75"/>
        <end position="282"/>
    </location>
</feature>
<sequence length="301" mass="33994">MINVTWIDSFRLRARAGSIKEGWAAGSRPGVAFHALPQATLRVRTGGTRKADWPTVVMVCDPPNVLEHFDDVFERLTPHGRVVVFEPPGFGFSCPSASFRFTFDEYLASIENLLRKLDEGPYVLAFTCVWAHIALQIAAKEPGLVARLLLWQSPSWEQQVTWARNVDKKRLLSRPLFGQLATALKPEKIGDGWYRSALAKNRHPDFMPKLEQALQKGAFCCLGSLWQQWFHGYTPSPVKVKQPALVSWGLADRTHARSDKESIASQLSEVKWHSFQHAGHSPELEASQEYCDLLCNWIKEA</sequence>
<dbReference type="PANTHER" id="PTHR46438:SF11">
    <property type="entry name" value="LIPASE-RELATED"/>
    <property type="match status" value="1"/>
</dbReference>
<dbReference type="SUPFAM" id="SSF53474">
    <property type="entry name" value="alpha/beta-Hydrolases"/>
    <property type="match status" value="1"/>
</dbReference>
<evidence type="ECO:0000313" key="2">
    <source>
        <dbReference type="EMBL" id="WNG49354.1"/>
    </source>
</evidence>
<keyword evidence="3" id="KW-1185">Reference proteome</keyword>
<gene>
    <name evidence="2" type="ORF">F0U60_38470</name>
</gene>
<proteinExistence type="predicted"/>